<protein>
    <submittedName>
        <fullName evidence="1">Uncharacterized protein</fullName>
    </submittedName>
</protein>
<organism evidence="1 2">
    <name type="scientific">Brassica cretica</name>
    <name type="common">Mustard</name>
    <dbReference type="NCBI Taxonomy" id="69181"/>
    <lineage>
        <taxon>Eukaryota</taxon>
        <taxon>Viridiplantae</taxon>
        <taxon>Streptophyta</taxon>
        <taxon>Embryophyta</taxon>
        <taxon>Tracheophyta</taxon>
        <taxon>Spermatophyta</taxon>
        <taxon>Magnoliopsida</taxon>
        <taxon>eudicotyledons</taxon>
        <taxon>Gunneridae</taxon>
        <taxon>Pentapetalae</taxon>
        <taxon>rosids</taxon>
        <taxon>malvids</taxon>
        <taxon>Brassicales</taxon>
        <taxon>Brassicaceae</taxon>
        <taxon>Brassiceae</taxon>
        <taxon>Brassica</taxon>
    </lineage>
</organism>
<dbReference type="EMBL" id="QGKW02000717">
    <property type="protein sequence ID" value="KAF2597472.1"/>
    <property type="molecule type" value="Genomic_DNA"/>
</dbReference>
<gene>
    <name evidence="1" type="ORF">F2Q68_00008882</name>
</gene>
<comment type="caution">
    <text evidence="1">The sequence shown here is derived from an EMBL/GenBank/DDBJ whole genome shotgun (WGS) entry which is preliminary data.</text>
</comment>
<evidence type="ECO:0000313" key="2">
    <source>
        <dbReference type="Proteomes" id="UP000712281"/>
    </source>
</evidence>
<name>A0A8S9KTV7_BRACR</name>
<dbReference type="AlphaFoldDB" id="A0A8S9KTV7"/>
<dbReference type="Proteomes" id="UP000712281">
    <property type="component" value="Unassembled WGS sequence"/>
</dbReference>
<sequence length="93" mass="11277">MNLELQHERERSIRELETSCLLSDRERLIVKRELLLSDRKRLIVERELLLSDRDLSWSRAKAEFVYHQERLGAGADWMKLRRERLQEQETRSG</sequence>
<reference evidence="1" key="1">
    <citation type="submission" date="2019-12" db="EMBL/GenBank/DDBJ databases">
        <title>Genome sequencing and annotation of Brassica cretica.</title>
        <authorList>
            <person name="Studholme D.J."/>
            <person name="Sarris P.F."/>
        </authorList>
    </citation>
    <scope>NUCLEOTIDE SEQUENCE</scope>
    <source>
        <strain evidence="1">PFS-001/15</strain>
        <tissue evidence="1">Leaf</tissue>
    </source>
</reference>
<evidence type="ECO:0000313" key="1">
    <source>
        <dbReference type="EMBL" id="KAF2597472.1"/>
    </source>
</evidence>
<accession>A0A8S9KTV7</accession>
<proteinExistence type="predicted"/>